<dbReference type="Pfam" id="PF09404">
    <property type="entry name" value="C12orf66_like"/>
    <property type="match status" value="1"/>
</dbReference>
<dbReference type="GO" id="GO:0061462">
    <property type="term" value="P:protein localization to lysosome"/>
    <property type="evidence" value="ECO:0007669"/>
    <property type="project" value="TreeGrafter"/>
</dbReference>
<keyword evidence="3" id="KW-0458">Lysosome</keyword>
<dbReference type="InterPro" id="IPR038060">
    <property type="entry name" value="C12orf66-like_central_sf"/>
</dbReference>
<dbReference type="PANTHER" id="PTHR31581:SF1">
    <property type="entry name" value="KICSTOR SUBUNIT 2"/>
    <property type="match status" value="1"/>
</dbReference>
<dbReference type="GO" id="GO:0005765">
    <property type="term" value="C:lysosomal membrane"/>
    <property type="evidence" value="ECO:0007669"/>
    <property type="project" value="UniProtKB-SubCell"/>
</dbReference>
<dbReference type="GO" id="GO:0042149">
    <property type="term" value="P:cellular response to glucose starvation"/>
    <property type="evidence" value="ECO:0007669"/>
    <property type="project" value="TreeGrafter"/>
</dbReference>
<evidence type="ECO:0000313" key="7">
    <source>
        <dbReference type="Proteomes" id="UP000838412"/>
    </source>
</evidence>
<dbReference type="PANTHER" id="PTHR31581">
    <property type="entry name" value="KICSTOR COMPLEX PROTEIN C12ORF66"/>
    <property type="match status" value="1"/>
</dbReference>
<gene>
    <name evidence="6" type="primary">C12orf66</name>
    <name evidence="6" type="ORF">BLAG_LOCUS23665</name>
</gene>
<reference evidence="6" key="1">
    <citation type="submission" date="2022-01" db="EMBL/GenBank/DDBJ databases">
        <authorList>
            <person name="Braso-Vives M."/>
        </authorList>
    </citation>
    <scope>NUCLEOTIDE SEQUENCE</scope>
</reference>
<dbReference type="InterPro" id="IPR018544">
    <property type="entry name" value="KICS_2"/>
</dbReference>
<proteinExistence type="inferred from homology"/>
<dbReference type="FunFam" id="1.10.3450.30:FF:000001">
    <property type="entry name" value="KICSTOR complex protein C12orf66 homolog"/>
    <property type="match status" value="1"/>
</dbReference>
<keyword evidence="7" id="KW-1185">Reference proteome</keyword>
<keyword evidence="2" id="KW-0472">Membrane</keyword>
<dbReference type="AlphaFoldDB" id="A0A8K0ABH1"/>
<name>A0A8K0ABH1_BRALA</name>
<evidence type="ECO:0000313" key="6">
    <source>
        <dbReference type="EMBL" id="CAH1271796.1"/>
    </source>
</evidence>
<organism evidence="6 7">
    <name type="scientific">Branchiostoma lanceolatum</name>
    <name type="common">Common lancelet</name>
    <name type="synonym">Amphioxus lanceolatum</name>
    <dbReference type="NCBI Taxonomy" id="7740"/>
    <lineage>
        <taxon>Eukaryota</taxon>
        <taxon>Metazoa</taxon>
        <taxon>Chordata</taxon>
        <taxon>Cephalochordata</taxon>
        <taxon>Leptocardii</taxon>
        <taxon>Amphioxiformes</taxon>
        <taxon>Branchiostomatidae</taxon>
        <taxon>Branchiostoma</taxon>
    </lineage>
</organism>
<evidence type="ECO:0000256" key="4">
    <source>
        <dbReference type="ARBA" id="ARBA00060863"/>
    </source>
</evidence>
<dbReference type="Gene3D" id="1.10.3450.30">
    <property type="match status" value="1"/>
</dbReference>
<sequence>MANVQVSQSSLPPVSIEQAFLETYFHALSQFAYDKAKEFAEKDRDSRKTNYGSTWTSLLNSLSHLAMAEKMYASLGYLGQKKWFSGRESLRSTYSSLLTELRKIEDTGRQAVGGTAPSLEKLLAHLCGQLSSFVAARLETMDFYETLCSMGSSRVIGYSEVAVNLAGIIQRHSKSFHHPILTPLKTSFSDELSILFHLLQAQADMAVWCFLPALLHLHEAHSKLNSWAAIVQMAKEQSQKKGFELFGSASTKVPQVPPLHQWLLSFKAALVSKFSLYFNETLSKQSTPPEMKTLLAKTSCDYMARFATFLRKSDAINLSIVLDTRGLEETYKGHGYHHPAAKVEPPKGLDSYPAIVSIPGERPQHHWPNLIMIMNNNAAEMNTMERIVYFYDKAFQSTYYMMRIEPKMTLVVIFETKRAEKDSYVNTFLTEIGSQLKNNKLLLNLKPGSK</sequence>
<dbReference type="GO" id="GO:1904262">
    <property type="term" value="P:negative regulation of TORC1 signaling"/>
    <property type="evidence" value="ECO:0007669"/>
    <property type="project" value="TreeGrafter"/>
</dbReference>
<evidence type="ECO:0000256" key="5">
    <source>
        <dbReference type="ARBA" id="ARBA00072667"/>
    </source>
</evidence>
<dbReference type="GO" id="GO:0034198">
    <property type="term" value="P:cellular response to amino acid starvation"/>
    <property type="evidence" value="ECO:0007669"/>
    <property type="project" value="TreeGrafter"/>
</dbReference>
<evidence type="ECO:0000256" key="1">
    <source>
        <dbReference type="ARBA" id="ARBA00004656"/>
    </source>
</evidence>
<dbReference type="OrthoDB" id="18134at2759"/>
<protein>
    <recommendedName>
        <fullName evidence="5">KICSTOR subunit 2</fullName>
    </recommendedName>
</protein>
<comment type="similarity">
    <text evidence="4">Belongs to the KICS2 family.</text>
</comment>
<dbReference type="SUPFAM" id="SSF158548">
    <property type="entry name" value="FLJ32549 domain-like"/>
    <property type="match status" value="1"/>
</dbReference>
<evidence type="ECO:0000256" key="2">
    <source>
        <dbReference type="ARBA" id="ARBA00023136"/>
    </source>
</evidence>
<dbReference type="EMBL" id="OV696693">
    <property type="protein sequence ID" value="CAH1271796.1"/>
    <property type="molecule type" value="Genomic_DNA"/>
</dbReference>
<dbReference type="SUPFAM" id="SSF160651">
    <property type="entry name" value="FLJ32549 C-terminal domain-like"/>
    <property type="match status" value="1"/>
</dbReference>
<accession>A0A8K0ABH1</accession>
<comment type="subcellular location">
    <subcellularLocation>
        <location evidence="1">Lysosome membrane</location>
    </subcellularLocation>
</comment>
<evidence type="ECO:0000256" key="3">
    <source>
        <dbReference type="ARBA" id="ARBA00023228"/>
    </source>
</evidence>
<dbReference type="Proteomes" id="UP000838412">
    <property type="component" value="Chromosome 8"/>
</dbReference>